<feature type="region of interest" description="Disordered" evidence="1">
    <location>
        <begin position="205"/>
        <end position="237"/>
    </location>
</feature>
<protein>
    <submittedName>
        <fullName evidence="3">Uncharacterized protein</fullName>
    </submittedName>
</protein>
<dbReference type="AlphaFoldDB" id="K0T284"/>
<dbReference type="EMBL" id="AGNL01005474">
    <property type="protein sequence ID" value="EJK72688.1"/>
    <property type="molecule type" value="Genomic_DNA"/>
</dbReference>
<keyword evidence="2" id="KW-0812">Transmembrane</keyword>
<proteinExistence type="predicted"/>
<dbReference type="OMA" id="DCATIST"/>
<evidence type="ECO:0000256" key="1">
    <source>
        <dbReference type="SAM" id="MobiDB-lite"/>
    </source>
</evidence>
<keyword evidence="4" id="KW-1185">Reference proteome</keyword>
<feature type="compositionally biased region" description="Low complexity" evidence="1">
    <location>
        <begin position="205"/>
        <end position="219"/>
    </location>
</feature>
<dbReference type="eggNOG" id="ENOG502SUGF">
    <property type="taxonomic scope" value="Eukaryota"/>
</dbReference>
<dbReference type="OrthoDB" id="46623at2759"/>
<evidence type="ECO:0000313" key="4">
    <source>
        <dbReference type="Proteomes" id="UP000266841"/>
    </source>
</evidence>
<gene>
    <name evidence="3" type="ORF">THAOC_05758</name>
</gene>
<keyword evidence="2" id="KW-0472">Membrane</keyword>
<keyword evidence="2" id="KW-1133">Transmembrane helix</keyword>
<comment type="caution">
    <text evidence="3">The sequence shown here is derived from an EMBL/GenBank/DDBJ whole genome shotgun (WGS) entry which is preliminary data.</text>
</comment>
<feature type="compositionally biased region" description="Polar residues" evidence="1">
    <location>
        <begin position="220"/>
        <end position="237"/>
    </location>
</feature>
<evidence type="ECO:0000313" key="3">
    <source>
        <dbReference type="EMBL" id="EJK72688.1"/>
    </source>
</evidence>
<sequence length="332" mass="36632">MQFRAPLEQAKRYLLPQPAPDSLRSQLGRRKEDSGQETWVTAGRRRVRFRPEKFDGAWEKVTSLPLAGSIQAREVCRGILQSLKGGRGSDLAAMSEPQQQFSRHCEAVLHHLRKTRPLDGYSIEKYVDNRGRHVYRLKRRNIPLYDDGFLDICLHKNQTIGVEVVTSDKQAARGTVLVESDGKPSTDNAKINIQLSDCATISTGSAARSSSRGSANSRTVPSASRTGRTPGTAHDGQTGNEALVQYAALGVLGLIALKVLFSIINFLSILLLPFIYLYMAASCPDITSFDAKRELKRVLRGAHLPEENQPKGFFESGLNRIAASITTELGKE</sequence>
<evidence type="ECO:0000256" key="2">
    <source>
        <dbReference type="SAM" id="Phobius"/>
    </source>
</evidence>
<accession>K0T284</accession>
<dbReference type="Proteomes" id="UP000266841">
    <property type="component" value="Unassembled WGS sequence"/>
</dbReference>
<organism evidence="3 4">
    <name type="scientific">Thalassiosira oceanica</name>
    <name type="common">Marine diatom</name>
    <dbReference type="NCBI Taxonomy" id="159749"/>
    <lineage>
        <taxon>Eukaryota</taxon>
        <taxon>Sar</taxon>
        <taxon>Stramenopiles</taxon>
        <taxon>Ochrophyta</taxon>
        <taxon>Bacillariophyta</taxon>
        <taxon>Coscinodiscophyceae</taxon>
        <taxon>Thalassiosirophycidae</taxon>
        <taxon>Thalassiosirales</taxon>
        <taxon>Thalassiosiraceae</taxon>
        <taxon>Thalassiosira</taxon>
    </lineage>
</organism>
<feature type="transmembrane region" description="Helical" evidence="2">
    <location>
        <begin position="246"/>
        <end position="279"/>
    </location>
</feature>
<feature type="region of interest" description="Disordered" evidence="1">
    <location>
        <begin position="18"/>
        <end position="39"/>
    </location>
</feature>
<name>K0T284_THAOC</name>
<reference evidence="3 4" key="1">
    <citation type="journal article" date="2012" name="Genome Biol.">
        <title>Genome and low-iron response of an oceanic diatom adapted to chronic iron limitation.</title>
        <authorList>
            <person name="Lommer M."/>
            <person name="Specht M."/>
            <person name="Roy A.S."/>
            <person name="Kraemer L."/>
            <person name="Andreson R."/>
            <person name="Gutowska M.A."/>
            <person name="Wolf J."/>
            <person name="Bergner S.V."/>
            <person name="Schilhabel M.B."/>
            <person name="Klostermeier U.C."/>
            <person name="Beiko R.G."/>
            <person name="Rosenstiel P."/>
            <person name="Hippler M."/>
            <person name="Laroche J."/>
        </authorList>
    </citation>
    <scope>NUCLEOTIDE SEQUENCE [LARGE SCALE GENOMIC DNA]</scope>
    <source>
        <strain evidence="3 4">CCMP1005</strain>
    </source>
</reference>